<feature type="compositionally biased region" description="Pro residues" evidence="1">
    <location>
        <begin position="259"/>
        <end position="277"/>
    </location>
</feature>
<dbReference type="AlphaFoldDB" id="A0A6J0U5G9"/>
<dbReference type="Proteomes" id="UP001652642">
    <property type="component" value="Chromosome 6"/>
</dbReference>
<accession>A0A6J0U5G9</accession>
<dbReference type="OrthoDB" id="9045412at2759"/>
<dbReference type="GeneID" id="110081777"/>
<keyword evidence="2" id="KW-0812">Transmembrane</keyword>
<evidence type="ECO:0000313" key="4">
    <source>
        <dbReference type="RefSeq" id="XP_020654440.2"/>
    </source>
</evidence>
<keyword evidence="2" id="KW-0472">Membrane</keyword>
<organism evidence="3 4">
    <name type="scientific">Pogona vitticeps</name>
    <name type="common">central bearded dragon</name>
    <dbReference type="NCBI Taxonomy" id="103695"/>
    <lineage>
        <taxon>Eukaryota</taxon>
        <taxon>Metazoa</taxon>
        <taxon>Chordata</taxon>
        <taxon>Craniata</taxon>
        <taxon>Vertebrata</taxon>
        <taxon>Euteleostomi</taxon>
        <taxon>Lepidosauria</taxon>
        <taxon>Squamata</taxon>
        <taxon>Bifurcata</taxon>
        <taxon>Unidentata</taxon>
        <taxon>Episquamata</taxon>
        <taxon>Toxicofera</taxon>
        <taxon>Iguania</taxon>
        <taxon>Acrodonta</taxon>
        <taxon>Agamidae</taxon>
        <taxon>Amphibolurinae</taxon>
        <taxon>Pogona</taxon>
    </lineage>
</organism>
<dbReference type="KEGG" id="pvt:110081777"/>
<feature type="transmembrane region" description="Helical" evidence="2">
    <location>
        <begin position="178"/>
        <end position="198"/>
    </location>
</feature>
<gene>
    <name evidence="4" type="primary">TEX51</name>
</gene>
<dbReference type="CTD" id="101929926"/>
<evidence type="ECO:0000256" key="2">
    <source>
        <dbReference type="SAM" id="Phobius"/>
    </source>
</evidence>
<sequence length="277" mass="30739">MVWTGSNAFVVVSMAKASLLGFLAWVLPTQLAGTCLRCWRDAVVYFGYDVDLLLGQDSEATDKLGKLFLGRAGDRVSNSRQFLERDHMEREAGNLFLRLEKIIQNSGKDQERLLKEAEQEKLNFVKKLEEASHAFLKEICSFSCAKSRFRPYEVVHCINCRLLKAPCNDPVVCAGPNVLTGVSVTFLILLGIGGIWWYRRRKKKAGKEDKSEDDEEKESSSSSEGSESSEESEEAVSSPSPARKPSTPLTNNPPTVNIPSPPPFDFPSPPPFSDAGY</sequence>
<keyword evidence="3" id="KW-1185">Reference proteome</keyword>
<dbReference type="RefSeq" id="XP_020654440.2">
    <property type="nucleotide sequence ID" value="XM_020798781.2"/>
</dbReference>
<evidence type="ECO:0000313" key="3">
    <source>
        <dbReference type="Proteomes" id="UP001652642"/>
    </source>
</evidence>
<feature type="region of interest" description="Disordered" evidence="1">
    <location>
        <begin position="205"/>
        <end position="277"/>
    </location>
</feature>
<evidence type="ECO:0000256" key="1">
    <source>
        <dbReference type="SAM" id="MobiDB-lite"/>
    </source>
</evidence>
<keyword evidence="2" id="KW-1133">Transmembrane helix</keyword>
<reference evidence="4" key="1">
    <citation type="submission" date="2025-08" db="UniProtKB">
        <authorList>
            <consortium name="RefSeq"/>
        </authorList>
    </citation>
    <scope>IDENTIFICATION</scope>
</reference>
<dbReference type="InParanoid" id="A0A6J0U5G9"/>
<name>A0A6J0U5G9_9SAUR</name>
<protein>
    <submittedName>
        <fullName evidence="4">Testis-expressed protein 51</fullName>
    </submittedName>
</protein>
<proteinExistence type="predicted"/>